<keyword evidence="3" id="KW-1185">Reference proteome</keyword>
<accession>A0A2I0JKJ4</accession>
<organism evidence="2 3">
    <name type="scientific">Punica granatum</name>
    <name type="common">Pomegranate</name>
    <dbReference type="NCBI Taxonomy" id="22663"/>
    <lineage>
        <taxon>Eukaryota</taxon>
        <taxon>Viridiplantae</taxon>
        <taxon>Streptophyta</taxon>
        <taxon>Embryophyta</taxon>
        <taxon>Tracheophyta</taxon>
        <taxon>Spermatophyta</taxon>
        <taxon>Magnoliopsida</taxon>
        <taxon>eudicotyledons</taxon>
        <taxon>Gunneridae</taxon>
        <taxon>Pentapetalae</taxon>
        <taxon>rosids</taxon>
        <taxon>malvids</taxon>
        <taxon>Myrtales</taxon>
        <taxon>Lythraceae</taxon>
        <taxon>Punica</taxon>
    </lineage>
</organism>
<sequence>MRSSHEAHWPEWEPAKRWASKGRWWEWSQRRAWEQGRVRSEADLRTTRDARFDETEFLFNEDKPTNSTNTGPRFLDTSGPAIQGEQFGPLDSNLAQNMASKSVELNPAKTGLRLALFPSTEPS</sequence>
<dbReference type="EMBL" id="PGOL01001571">
    <property type="protein sequence ID" value="PKI56789.1"/>
    <property type="molecule type" value="Genomic_DNA"/>
</dbReference>
<feature type="region of interest" description="Disordered" evidence="1">
    <location>
        <begin position="58"/>
        <end position="88"/>
    </location>
</feature>
<gene>
    <name evidence="2" type="ORF">CRG98_022815</name>
</gene>
<evidence type="ECO:0000313" key="2">
    <source>
        <dbReference type="EMBL" id="PKI56789.1"/>
    </source>
</evidence>
<name>A0A2I0JKJ4_PUNGR</name>
<reference evidence="2 3" key="1">
    <citation type="submission" date="2017-11" db="EMBL/GenBank/DDBJ databases">
        <title>De-novo sequencing of pomegranate (Punica granatum L.) genome.</title>
        <authorList>
            <person name="Akparov Z."/>
            <person name="Amiraslanov A."/>
            <person name="Hajiyeva S."/>
            <person name="Abbasov M."/>
            <person name="Kaur K."/>
            <person name="Hamwieh A."/>
            <person name="Solovyev V."/>
            <person name="Salamov A."/>
            <person name="Braich B."/>
            <person name="Kosarev P."/>
            <person name="Mahmoud A."/>
            <person name="Hajiyev E."/>
            <person name="Babayeva S."/>
            <person name="Izzatullayeva V."/>
            <person name="Mammadov A."/>
            <person name="Mammadov A."/>
            <person name="Sharifova S."/>
            <person name="Ojaghi J."/>
            <person name="Eynullazada K."/>
            <person name="Bayramov B."/>
            <person name="Abdulazimova A."/>
            <person name="Shahmuradov I."/>
        </authorList>
    </citation>
    <scope>NUCLEOTIDE SEQUENCE [LARGE SCALE GENOMIC DNA]</scope>
    <source>
        <strain evidence="3">cv. AG2017</strain>
        <tissue evidence="2">Leaf</tissue>
    </source>
</reference>
<proteinExistence type="predicted"/>
<comment type="caution">
    <text evidence="2">The sequence shown here is derived from an EMBL/GenBank/DDBJ whole genome shotgun (WGS) entry which is preliminary data.</text>
</comment>
<evidence type="ECO:0000313" key="3">
    <source>
        <dbReference type="Proteomes" id="UP000233551"/>
    </source>
</evidence>
<evidence type="ECO:0000256" key="1">
    <source>
        <dbReference type="SAM" id="MobiDB-lite"/>
    </source>
</evidence>
<protein>
    <submittedName>
        <fullName evidence="2">Uncharacterized protein</fullName>
    </submittedName>
</protein>
<dbReference type="AlphaFoldDB" id="A0A2I0JKJ4"/>
<dbReference type="Proteomes" id="UP000233551">
    <property type="component" value="Unassembled WGS sequence"/>
</dbReference>